<dbReference type="EMBL" id="JBHRZT010000052">
    <property type="protein sequence ID" value="MFC3884376.1"/>
    <property type="molecule type" value="Genomic_DNA"/>
</dbReference>
<accession>A0ABV8B5A2</accession>
<keyword evidence="3" id="KW-1185">Reference proteome</keyword>
<comment type="caution">
    <text evidence="2">The sequence shown here is derived from an EMBL/GenBank/DDBJ whole genome shotgun (WGS) entry which is preliminary data.</text>
</comment>
<sequence>MKKFMTKACIKVQSYLNNERGSQSLEWIGIAAIIVILTGVISTAMSGAGLGDTFVDKFSGFLEKIGGE</sequence>
<proteinExistence type="predicted"/>
<evidence type="ECO:0000256" key="1">
    <source>
        <dbReference type="SAM" id="Phobius"/>
    </source>
</evidence>
<organism evidence="2 3">
    <name type="scientific">Bacillus songklensis</name>
    <dbReference type="NCBI Taxonomy" id="1069116"/>
    <lineage>
        <taxon>Bacteria</taxon>
        <taxon>Bacillati</taxon>
        <taxon>Bacillota</taxon>
        <taxon>Bacilli</taxon>
        <taxon>Bacillales</taxon>
        <taxon>Bacillaceae</taxon>
        <taxon>Bacillus</taxon>
    </lineage>
</organism>
<evidence type="ECO:0000313" key="3">
    <source>
        <dbReference type="Proteomes" id="UP001595752"/>
    </source>
</evidence>
<keyword evidence="1" id="KW-1133">Transmembrane helix</keyword>
<reference evidence="3" key="1">
    <citation type="journal article" date="2019" name="Int. J. Syst. Evol. Microbiol.">
        <title>The Global Catalogue of Microorganisms (GCM) 10K type strain sequencing project: providing services to taxonomists for standard genome sequencing and annotation.</title>
        <authorList>
            <consortium name="The Broad Institute Genomics Platform"/>
            <consortium name="The Broad Institute Genome Sequencing Center for Infectious Disease"/>
            <person name="Wu L."/>
            <person name="Ma J."/>
        </authorList>
    </citation>
    <scope>NUCLEOTIDE SEQUENCE [LARGE SCALE GENOMIC DNA]</scope>
    <source>
        <strain evidence="3">CCUG 61889</strain>
    </source>
</reference>
<feature type="transmembrane region" description="Helical" evidence="1">
    <location>
        <begin position="27"/>
        <end position="50"/>
    </location>
</feature>
<gene>
    <name evidence="2" type="ORF">ACFOU2_13050</name>
</gene>
<keyword evidence="1" id="KW-0812">Transmembrane</keyword>
<name>A0ABV8B5A2_9BACI</name>
<evidence type="ECO:0000313" key="2">
    <source>
        <dbReference type="EMBL" id="MFC3884376.1"/>
    </source>
</evidence>
<keyword evidence="1" id="KW-0472">Membrane</keyword>
<dbReference type="RefSeq" id="WP_377915763.1">
    <property type="nucleotide sequence ID" value="NZ_JBHRZT010000052.1"/>
</dbReference>
<dbReference type="Proteomes" id="UP001595752">
    <property type="component" value="Unassembled WGS sequence"/>
</dbReference>
<protein>
    <submittedName>
        <fullName evidence="2">Uncharacterized protein</fullName>
    </submittedName>
</protein>